<keyword evidence="1" id="KW-0472">Membrane</keyword>
<feature type="transmembrane region" description="Helical" evidence="1">
    <location>
        <begin position="15"/>
        <end position="35"/>
    </location>
</feature>
<evidence type="ECO:0000313" key="2">
    <source>
        <dbReference type="EMBL" id="MBY22283.1"/>
    </source>
</evidence>
<protein>
    <submittedName>
        <fullName evidence="2">Uncharacterized protein</fullName>
    </submittedName>
</protein>
<reference evidence="2" key="1">
    <citation type="submission" date="2018-04" db="EMBL/GenBank/DDBJ databases">
        <title>Transcriptome of Schizaphis graminum biotype I.</title>
        <authorList>
            <person name="Scully E.D."/>
            <person name="Geib S.M."/>
            <person name="Palmer N.A."/>
            <person name="Koch K."/>
            <person name="Bradshaw J."/>
            <person name="Heng-Moss T."/>
            <person name="Sarath G."/>
        </authorList>
    </citation>
    <scope>NUCLEOTIDE SEQUENCE</scope>
</reference>
<gene>
    <name evidence="2" type="ORF">g.21820</name>
</gene>
<evidence type="ECO:0000256" key="1">
    <source>
        <dbReference type="SAM" id="Phobius"/>
    </source>
</evidence>
<keyword evidence="1" id="KW-1133">Transmembrane helix</keyword>
<dbReference type="AlphaFoldDB" id="A0A2S2NYI3"/>
<accession>A0A2S2NYI3</accession>
<name>A0A2S2NYI3_SCHGA</name>
<sequence>MTAIAEEAVHDRNTLVASLIFLIGYLAATLVLGLLKAVSPYRSHWLWTVDLGKRHLDAYKEPELKTCPVVRDYHGYCVHPITKSRNIRLMDRGQEFFTNALFFVILPTSVVYQAHCNLTGDCCVVAQDHSSCCNALSAHRQSGDDFDLPLQTNSCDFLQTHGSNTSESIE</sequence>
<organism evidence="2">
    <name type="scientific">Schizaphis graminum</name>
    <name type="common">Green bug aphid</name>
    <dbReference type="NCBI Taxonomy" id="13262"/>
    <lineage>
        <taxon>Eukaryota</taxon>
        <taxon>Metazoa</taxon>
        <taxon>Ecdysozoa</taxon>
        <taxon>Arthropoda</taxon>
        <taxon>Hexapoda</taxon>
        <taxon>Insecta</taxon>
        <taxon>Pterygota</taxon>
        <taxon>Neoptera</taxon>
        <taxon>Paraneoptera</taxon>
        <taxon>Hemiptera</taxon>
        <taxon>Sternorrhyncha</taxon>
        <taxon>Aphidomorpha</taxon>
        <taxon>Aphidoidea</taxon>
        <taxon>Aphididae</taxon>
        <taxon>Aphidini</taxon>
        <taxon>Schizaphis</taxon>
    </lineage>
</organism>
<proteinExistence type="predicted"/>
<keyword evidence="1" id="KW-0812">Transmembrane</keyword>
<dbReference type="EMBL" id="GGMR01009664">
    <property type="protein sequence ID" value="MBY22283.1"/>
    <property type="molecule type" value="Transcribed_RNA"/>
</dbReference>